<evidence type="ECO:0000313" key="2">
    <source>
        <dbReference type="Proteomes" id="UP000030184"/>
    </source>
</evidence>
<keyword evidence="2" id="KW-1185">Reference proteome</keyword>
<accession>A0A098LR57</accession>
<proteinExistence type="predicted"/>
<comment type="caution">
    <text evidence="1">The sequence shown here is derived from an EMBL/GenBank/DDBJ whole genome shotgun (WGS) entry which is preliminary data.</text>
</comment>
<sequence>MNFNKYDSVLISPNSKQLFINDLLLINPEIKIELKKD</sequence>
<organism evidence="1 2">
    <name type="scientific">Jejuia pallidilutea</name>
    <dbReference type="NCBI Taxonomy" id="504487"/>
    <lineage>
        <taxon>Bacteria</taxon>
        <taxon>Pseudomonadati</taxon>
        <taxon>Bacteroidota</taxon>
        <taxon>Flavobacteriia</taxon>
        <taxon>Flavobacteriales</taxon>
        <taxon>Flavobacteriaceae</taxon>
        <taxon>Jejuia</taxon>
    </lineage>
</organism>
<dbReference type="AlphaFoldDB" id="A0A098LR57"/>
<dbReference type="Proteomes" id="UP000030184">
    <property type="component" value="Unassembled WGS sequence"/>
</dbReference>
<gene>
    <name evidence="1" type="ORF">JCM19538_1380</name>
</gene>
<dbReference type="EMBL" id="BBNY01000009">
    <property type="protein sequence ID" value="GAL89385.1"/>
    <property type="molecule type" value="Genomic_DNA"/>
</dbReference>
<name>A0A098LR57_9FLAO</name>
<protein>
    <submittedName>
        <fullName evidence="1">Uncharacterized protein</fullName>
    </submittedName>
</protein>
<reference evidence="2" key="1">
    <citation type="journal article" date="2014" name="Genome Announc.">
        <title>Draft Genome Sequence of Marine Flavobacterium Jejuia pallidilutea Strain 11shimoA1 and Pigmentation Mutants.</title>
        <authorList>
            <person name="Takatani N."/>
            <person name="Nakanishi M."/>
            <person name="Meirelles P."/>
            <person name="Mino S."/>
            <person name="Suda W."/>
            <person name="Oshima K."/>
            <person name="Hattori M."/>
            <person name="Ohkuma M."/>
            <person name="Hosokawa M."/>
            <person name="Miyashita K."/>
            <person name="Thompson F.L."/>
            <person name="Niwa A."/>
            <person name="Sawabe T."/>
            <person name="Sawabe T."/>
        </authorList>
    </citation>
    <scope>NUCLEOTIDE SEQUENCE [LARGE SCALE GENOMIC DNA]</scope>
    <source>
        <strain evidence="2">JCM 19538</strain>
    </source>
</reference>
<evidence type="ECO:0000313" key="1">
    <source>
        <dbReference type="EMBL" id="GAL89385.1"/>
    </source>
</evidence>